<name>A0A133U8S1_9EURY</name>
<organism evidence="2 3">
    <name type="scientific">candidate division MSBL1 archaeon SCGC-AAA259D14</name>
    <dbReference type="NCBI Taxonomy" id="1698261"/>
    <lineage>
        <taxon>Archaea</taxon>
        <taxon>Methanobacteriati</taxon>
        <taxon>Methanobacteriota</taxon>
        <taxon>candidate division MSBL1</taxon>
    </lineage>
</organism>
<proteinExistence type="inferred from homology"/>
<evidence type="ECO:0000313" key="2">
    <source>
        <dbReference type="EMBL" id="KXA90579.1"/>
    </source>
</evidence>
<evidence type="ECO:0008006" key="4">
    <source>
        <dbReference type="Google" id="ProtNLM"/>
    </source>
</evidence>
<dbReference type="AlphaFoldDB" id="A0A133U8S1"/>
<keyword evidence="3" id="KW-1185">Reference proteome</keyword>
<dbReference type="Gene3D" id="3.30.310.50">
    <property type="entry name" value="Alpha-D-phosphohexomutase, C-terminal domain"/>
    <property type="match status" value="1"/>
</dbReference>
<protein>
    <recommendedName>
        <fullName evidence="4">Transcription factor Pcc1</fullName>
    </recommendedName>
</protein>
<dbReference type="InterPro" id="IPR015419">
    <property type="entry name" value="CTAG/Pcc1"/>
</dbReference>
<comment type="caution">
    <text evidence="2">The sequence shown here is derived from an EMBL/GenBank/DDBJ whole genome shotgun (WGS) entry which is preliminary data.</text>
</comment>
<accession>A0A133U8S1</accession>
<sequence length="83" mass="9222">MAEAKTADSVIELSFQDSETAKIVYDSLKPEELLPKAARAEIEVSIRENNLSLDINARDTAALRATINSFLRWAAIARDMTKI</sequence>
<dbReference type="Pfam" id="PF09341">
    <property type="entry name" value="Pcc1"/>
    <property type="match status" value="1"/>
</dbReference>
<dbReference type="NCBIfam" id="NF011470">
    <property type="entry name" value="PRK14887.1"/>
    <property type="match status" value="1"/>
</dbReference>
<evidence type="ECO:0000256" key="1">
    <source>
        <dbReference type="ARBA" id="ARBA00007073"/>
    </source>
</evidence>
<gene>
    <name evidence="2" type="ORF">AKJ62_00455</name>
</gene>
<reference evidence="2 3" key="1">
    <citation type="journal article" date="2016" name="Sci. Rep.">
        <title>Metabolic traits of an uncultured archaeal lineage -MSBL1- from brine pools of the Red Sea.</title>
        <authorList>
            <person name="Mwirichia R."/>
            <person name="Alam I."/>
            <person name="Rashid M."/>
            <person name="Vinu M."/>
            <person name="Ba-Alawi W."/>
            <person name="Anthony Kamau A."/>
            <person name="Kamanda Ngugi D."/>
            <person name="Goker M."/>
            <person name="Klenk H.P."/>
            <person name="Bajic V."/>
            <person name="Stingl U."/>
        </authorList>
    </citation>
    <scope>NUCLEOTIDE SEQUENCE [LARGE SCALE GENOMIC DNA]</scope>
    <source>
        <strain evidence="2">SCGC-AAA259D14</strain>
    </source>
</reference>
<dbReference type="Proteomes" id="UP000070589">
    <property type="component" value="Unassembled WGS sequence"/>
</dbReference>
<dbReference type="EMBL" id="LHXL01000003">
    <property type="protein sequence ID" value="KXA90579.1"/>
    <property type="molecule type" value="Genomic_DNA"/>
</dbReference>
<evidence type="ECO:0000313" key="3">
    <source>
        <dbReference type="Proteomes" id="UP000070589"/>
    </source>
</evidence>
<comment type="similarity">
    <text evidence="1">Belongs to the CTAG/PCC1 family.</text>
</comment>